<dbReference type="OrthoDB" id="3206999at2"/>
<dbReference type="AlphaFoldDB" id="A0A495JV74"/>
<reference evidence="2 3" key="1">
    <citation type="submission" date="2018-10" db="EMBL/GenBank/DDBJ databases">
        <title>Sequencing the genomes of 1000 actinobacteria strains.</title>
        <authorList>
            <person name="Klenk H.-P."/>
        </authorList>
    </citation>
    <scope>NUCLEOTIDE SEQUENCE [LARGE SCALE GENOMIC DNA]</scope>
    <source>
        <strain evidence="2 3">DSM 45175</strain>
    </source>
</reference>
<accession>A0A495JV74</accession>
<evidence type="ECO:0000259" key="1">
    <source>
        <dbReference type="Pfam" id="PF12770"/>
    </source>
</evidence>
<gene>
    <name evidence="2" type="ORF">BDK92_7415</name>
</gene>
<organism evidence="2 3">
    <name type="scientific">Micromonospora pisi</name>
    <dbReference type="NCBI Taxonomy" id="589240"/>
    <lineage>
        <taxon>Bacteria</taxon>
        <taxon>Bacillati</taxon>
        <taxon>Actinomycetota</taxon>
        <taxon>Actinomycetes</taxon>
        <taxon>Micromonosporales</taxon>
        <taxon>Micromonosporaceae</taxon>
        <taxon>Micromonospora</taxon>
    </lineage>
</organism>
<evidence type="ECO:0000313" key="3">
    <source>
        <dbReference type="Proteomes" id="UP000277671"/>
    </source>
</evidence>
<dbReference type="PANTHER" id="PTHR19959">
    <property type="entry name" value="KINESIN LIGHT CHAIN"/>
    <property type="match status" value="1"/>
</dbReference>
<dbReference type="PANTHER" id="PTHR19959:SF119">
    <property type="entry name" value="FUNGAL LIPASE-LIKE DOMAIN-CONTAINING PROTEIN"/>
    <property type="match status" value="1"/>
</dbReference>
<dbReference type="RefSeq" id="WP_121160891.1">
    <property type="nucleotide sequence ID" value="NZ_RBKT01000001.1"/>
</dbReference>
<keyword evidence="3" id="KW-1185">Reference proteome</keyword>
<sequence>MTSPLEDLFAAVVARIEAHEQGDSGPLLDDEAVTQSGALYEQATGDDGVPLDVVRVLAWLHWYRYLALPEGPDQEDLNQALALFAAIADVDPEAVPPPVARYLASGGYPEQAAGGPAALQLLHQAMSTDDEAALDRAVEMLTAAAEQTPAGAPDLVVYLINLNIAMQLRYERSGALEDIDAAVHFGRLAVAQTSPDHEHRAACLSNLGNALRSRYARAGVAADLDDTIVAARQALDALAADDPNANIPLSVLSPALLDRFQLAGAADDLTESVELARRAVAATPADHPHGAAFRSNLAAALQVRYERSGGANDLDEAIDAAREALRDPASDASSTGGRWSNLSNLLRLRFQRTGSAADLDESVHASRRAVAATEPAHPMLMETLSSLGAALQLRFFRNGSLQDLDEAVDAARRAVELTPPDHPDRPGRLSNLSNGLRQRFEWTGSTVDLDGAVTAAREATQGTPSTSAAAGKHLSNLGQALRVRFEHTRAADDLDEAIAATRRAIDLRRAGDIERGSWHSILGDLLRSRFLDSGAQADLTESISVSRLAVDLFEAGQPDVAHALLTLGRNLLERGTAADLAEALGAFARSTSVTGAPAVTRLVTARLWARTVAQHSGPASALPMYTAAIGLLPLLAWRGVPRADLRHLVRTAATTLGCEAAACAIDAGRPDVAVELLEQGRGILWAQLLDTRTDLDALRQAHPELAAGVARCRDLLDAPSADTGISSDALMRAAQEFDDLVERVRALPPTPEFPRPAAFLRPPALRELTPDSDAGPVIILNVSRWRCDALIVTAAGVVTVPLPDLTEDAVLHAANRYLNALQLHESNPPGPVGVLTLERAITSALEWLWDSIAGPVLDALGHAAASGTEPPRVWWCPTGALTVLPLHAAGHHAGEAGNTVIDRVISSYTPTLRALAHARSRDTPMADRRLLVVALPDTPGHPPLPGAATEQRLLSRLLPEQRRTILAGHDATHDAVTAALTRHRWVHASCHGTQNLTDPSLGGLVPHDWRANGLIGPDEFARARHNGGEFAFLSACKTATPAITDIDEAITLVTAMQYAGWRHVIGTLWSVWDHTAVEVAQGVYAAITTTAGIAPERSSHALHAVVRGLRDRQPRQPTVWAPFIHAGL</sequence>
<dbReference type="Pfam" id="PF13374">
    <property type="entry name" value="TPR_10"/>
    <property type="match status" value="2"/>
</dbReference>
<evidence type="ECO:0000313" key="2">
    <source>
        <dbReference type="EMBL" id="RKR92927.1"/>
    </source>
</evidence>
<comment type="caution">
    <text evidence="2">The sequence shown here is derived from an EMBL/GenBank/DDBJ whole genome shotgun (WGS) entry which is preliminary data.</text>
</comment>
<proteinExistence type="predicted"/>
<dbReference type="Proteomes" id="UP000277671">
    <property type="component" value="Unassembled WGS sequence"/>
</dbReference>
<dbReference type="EMBL" id="RBKT01000001">
    <property type="protein sequence ID" value="RKR92927.1"/>
    <property type="molecule type" value="Genomic_DNA"/>
</dbReference>
<dbReference type="Pfam" id="PF12770">
    <property type="entry name" value="CHAT"/>
    <property type="match status" value="1"/>
</dbReference>
<dbReference type="SUPFAM" id="SSF48452">
    <property type="entry name" value="TPR-like"/>
    <property type="match status" value="1"/>
</dbReference>
<protein>
    <submittedName>
        <fullName evidence="2">Tetratricopeptide repeat protein</fullName>
    </submittedName>
</protein>
<dbReference type="InterPro" id="IPR011990">
    <property type="entry name" value="TPR-like_helical_dom_sf"/>
</dbReference>
<feature type="domain" description="CHAT" evidence="1">
    <location>
        <begin position="844"/>
        <end position="1127"/>
    </location>
</feature>
<dbReference type="InterPro" id="IPR024983">
    <property type="entry name" value="CHAT_dom"/>
</dbReference>
<name>A0A495JV74_9ACTN</name>
<dbReference type="Gene3D" id="1.25.40.10">
    <property type="entry name" value="Tetratricopeptide repeat domain"/>
    <property type="match status" value="3"/>
</dbReference>